<proteinExistence type="predicted"/>
<dbReference type="PANTHER" id="PTHR19303:SF73">
    <property type="entry name" value="PROTEIN PDC2"/>
    <property type="match status" value="1"/>
</dbReference>
<dbReference type="EMBL" id="FR824157">
    <property type="protein sequence ID" value="CCA21106.1"/>
    <property type="molecule type" value="Genomic_DNA"/>
</dbReference>
<dbReference type="AlphaFoldDB" id="F0WIM1"/>
<dbReference type="Pfam" id="PF03184">
    <property type="entry name" value="DDE_1"/>
    <property type="match status" value="1"/>
</dbReference>
<evidence type="ECO:0000259" key="1">
    <source>
        <dbReference type="Pfam" id="PF03184"/>
    </source>
</evidence>
<sequence length="193" mass="22186">MDETAYFYCAFPTSTITRNRISGRKQVKKRLTVAVACSADGSLKLPLFFVGRARQPRCFNWKSAEDLDLEYGNSLKGWMNTRLFQGWVSRLDARTRSEYRKILVLLDNVFSHHAPETLTHVEIRKLPVNTTAHLQPVDAGIIRNFSSMIIKKKALYYADRLDEILSRFGEDGQETLERELEDIDIGDVLVAMR</sequence>
<dbReference type="InterPro" id="IPR050863">
    <property type="entry name" value="CenT-Element_Derived"/>
</dbReference>
<accession>F0WIM1</accession>
<dbReference type="GO" id="GO:0003677">
    <property type="term" value="F:DNA binding"/>
    <property type="evidence" value="ECO:0007669"/>
    <property type="project" value="TreeGrafter"/>
</dbReference>
<reference evidence="2" key="2">
    <citation type="submission" date="2011-02" db="EMBL/GenBank/DDBJ databases">
        <authorList>
            <person name="MacLean D."/>
        </authorList>
    </citation>
    <scope>NUCLEOTIDE SEQUENCE</scope>
</reference>
<evidence type="ECO:0000313" key="2">
    <source>
        <dbReference type="EMBL" id="CCA21106.1"/>
    </source>
</evidence>
<feature type="domain" description="DDE-1" evidence="1">
    <location>
        <begin position="28"/>
        <end position="148"/>
    </location>
</feature>
<dbReference type="GO" id="GO:0005634">
    <property type="term" value="C:nucleus"/>
    <property type="evidence" value="ECO:0007669"/>
    <property type="project" value="TreeGrafter"/>
</dbReference>
<dbReference type="HOGENOM" id="CLU_018294_2_3_1"/>
<dbReference type="PANTHER" id="PTHR19303">
    <property type="entry name" value="TRANSPOSON"/>
    <property type="match status" value="1"/>
</dbReference>
<organism evidence="2">
    <name type="scientific">Albugo laibachii Nc14</name>
    <dbReference type="NCBI Taxonomy" id="890382"/>
    <lineage>
        <taxon>Eukaryota</taxon>
        <taxon>Sar</taxon>
        <taxon>Stramenopiles</taxon>
        <taxon>Oomycota</taxon>
        <taxon>Peronosporomycetes</taxon>
        <taxon>Albuginales</taxon>
        <taxon>Albuginaceae</taxon>
        <taxon>Albugo</taxon>
    </lineage>
</organism>
<gene>
    <name evidence="2" type="primary">AlNc14C112G6422</name>
    <name evidence="2" type="ORF">ALNC14_072490</name>
</gene>
<name>F0WIM1_9STRA</name>
<dbReference type="InterPro" id="IPR004875">
    <property type="entry name" value="DDE_SF_endonuclease_dom"/>
</dbReference>
<protein>
    <submittedName>
        <fullName evidence="2">PREDICTED: similar to Tigger transposable elementderived protein 6 putative</fullName>
    </submittedName>
</protein>
<reference evidence="2" key="1">
    <citation type="journal article" date="2011" name="PLoS Biol.">
        <title>Gene gain and loss during evolution of obligate parasitism in the white rust pathogen of Arabidopsis thaliana.</title>
        <authorList>
            <person name="Kemen E."/>
            <person name="Gardiner A."/>
            <person name="Schultz-Larsen T."/>
            <person name="Kemen A.C."/>
            <person name="Balmuth A.L."/>
            <person name="Robert-Seilaniantz A."/>
            <person name="Bailey K."/>
            <person name="Holub E."/>
            <person name="Studholme D.J."/>
            <person name="Maclean D."/>
            <person name="Jones J.D."/>
        </authorList>
    </citation>
    <scope>NUCLEOTIDE SEQUENCE</scope>
</reference>